<comment type="similarity">
    <text evidence="2">Belongs to the pectinesterase family.</text>
</comment>
<dbReference type="PANTHER" id="PTHR31321:SF92">
    <property type="entry name" value="PECTINESTERASE CATALYTIC DOMAIN-CONTAINING PROTEIN"/>
    <property type="match status" value="1"/>
</dbReference>
<evidence type="ECO:0000256" key="4">
    <source>
        <dbReference type="ARBA" id="ARBA00022801"/>
    </source>
</evidence>
<feature type="domain" description="Pectinesterase catalytic" evidence="9">
    <location>
        <begin position="39"/>
        <end position="156"/>
    </location>
</feature>
<dbReference type="FunFam" id="2.160.20.10:FF:000013">
    <property type="entry name" value="Pectinesterase"/>
    <property type="match status" value="1"/>
</dbReference>
<dbReference type="GO" id="GO:0042545">
    <property type="term" value="P:cell wall modification"/>
    <property type="evidence" value="ECO:0007669"/>
    <property type="project" value="InterPro"/>
</dbReference>
<evidence type="ECO:0000256" key="6">
    <source>
        <dbReference type="ARBA" id="ARBA00023180"/>
    </source>
</evidence>
<dbReference type="EC" id="3.1.1.11" evidence="3"/>
<evidence type="ECO:0000256" key="3">
    <source>
        <dbReference type="ARBA" id="ARBA00013229"/>
    </source>
</evidence>
<keyword evidence="5" id="KW-0063">Aspartyl esterase</keyword>
<dbReference type="GO" id="GO:0016829">
    <property type="term" value="F:lyase activity"/>
    <property type="evidence" value="ECO:0007669"/>
    <property type="project" value="UniProtKB-KW"/>
</dbReference>
<dbReference type="GO" id="GO:0045490">
    <property type="term" value="P:pectin catabolic process"/>
    <property type="evidence" value="ECO:0007669"/>
    <property type="project" value="TreeGrafter"/>
</dbReference>
<evidence type="ECO:0000313" key="11">
    <source>
        <dbReference type="Proteomes" id="UP000694240"/>
    </source>
</evidence>
<name>A0A8T2GQU6_9BRAS</name>
<dbReference type="PANTHER" id="PTHR31321">
    <property type="entry name" value="ACYL-COA THIOESTER HYDROLASE YBHC-RELATED"/>
    <property type="match status" value="1"/>
</dbReference>
<dbReference type="Pfam" id="PF01095">
    <property type="entry name" value="Pectinesterase"/>
    <property type="match status" value="2"/>
</dbReference>
<feature type="domain" description="Pectinesterase catalytic" evidence="9">
    <location>
        <begin position="177"/>
        <end position="449"/>
    </location>
</feature>
<dbReference type="AlphaFoldDB" id="A0A8T2GQU6"/>
<evidence type="ECO:0000256" key="1">
    <source>
        <dbReference type="ARBA" id="ARBA00005184"/>
    </source>
</evidence>
<dbReference type="GO" id="GO:0030599">
    <property type="term" value="F:pectinesterase activity"/>
    <property type="evidence" value="ECO:0007669"/>
    <property type="project" value="UniProtKB-EC"/>
</dbReference>
<dbReference type="EMBL" id="JAEFBK010000001">
    <property type="protein sequence ID" value="KAG7649851.1"/>
    <property type="molecule type" value="Genomic_DNA"/>
</dbReference>
<reference evidence="10 11" key="1">
    <citation type="submission" date="2020-12" db="EMBL/GenBank/DDBJ databases">
        <title>Concerted genomic and epigenomic changes stabilize Arabidopsis allopolyploids.</title>
        <authorList>
            <person name="Chen Z."/>
        </authorList>
    </citation>
    <scope>NUCLEOTIDE SEQUENCE [LARGE SCALE GENOMIC DNA]</scope>
    <source>
        <strain evidence="10">Allo738</strain>
        <tissue evidence="10">Leaf</tissue>
    </source>
</reference>
<evidence type="ECO:0000256" key="8">
    <source>
        <dbReference type="ARBA" id="ARBA00057335"/>
    </source>
</evidence>
<comment type="function">
    <text evidence="8">Acts in the modification of cell walls via demethylesterification of cell wall pectin.</text>
</comment>
<evidence type="ECO:0000256" key="2">
    <source>
        <dbReference type="ARBA" id="ARBA00008891"/>
    </source>
</evidence>
<keyword evidence="11" id="KW-1185">Reference proteome</keyword>
<protein>
    <recommendedName>
        <fullName evidence="3">pectinesterase</fullName>
        <ecNumber evidence="3">3.1.1.11</ecNumber>
    </recommendedName>
</protein>
<evidence type="ECO:0000256" key="7">
    <source>
        <dbReference type="ARBA" id="ARBA00047928"/>
    </source>
</evidence>
<proteinExistence type="inferred from homology"/>
<evidence type="ECO:0000313" key="10">
    <source>
        <dbReference type="EMBL" id="KAG7649851.1"/>
    </source>
</evidence>
<evidence type="ECO:0000259" key="9">
    <source>
        <dbReference type="Pfam" id="PF01095"/>
    </source>
</evidence>
<gene>
    <name evidence="10" type="ORF">ISN45_At01g048600</name>
</gene>
<keyword evidence="4" id="KW-0378">Hydrolase</keyword>
<comment type="catalytic activity">
    <reaction evidence="7">
        <text>[(1-&gt;4)-alpha-D-galacturonosyl methyl ester](n) + n H2O = [(1-&gt;4)-alpha-D-galacturonosyl](n) + n methanol + n H(+)</text>
        <dbReference type="Rhea" id="RHEA:22380"/>
        <dbReference type="Rhea" id="RHEA-COMP:14570"/>
        <dbReference type="Rhea" id="RHEA-COMP:14573"/>
        <dbReference type="ChEBI" id="CHEBI:15377"/>
        <dbReference type="ChEBI" id="CHEBI:15378"/>
        <dbReference type="ChEBI" id="CHEBI:17790"/>
        <dbReference type="ChEBI" id="CHEBI:140522"/>
        <dbReference type="ChEBI" id="CHEBI:140523"/>
        <dbReference type="EC" id="3.1.1.11"/>
    </reaction>
</comment>
<keyword evidence="6" id="KW-0325">Glycoprotein</keyword>
<comment type="pathway">
    <text evidence="1">Glycan metabolism; pectin degradation; 2-dehydro-3-deoxy-D-gluconate from pectin: step 1/5.</text>
</comment>
<organism evidence="10 11">
    <name type="scientific">Arabidopsis thaliana x Arabidopsis arenosa</name>
    <dbReference type="NCBI Taxonomy" id="1240361"/>
    <lineage>
        <taxon>Eukaryota</taxon>
        <taxon>Viridiplantae</taxon>
        <taxon>Streptophyta</taxon>
        <taxon>Embryophyta</taxon>
        <taxon>Tracheophyta</taxon>
        <taxon>Spermatophyta</taxon>
        <taxon>Magnoliopsida</taxon>
        <taxon>eudicotyledons</taxon>
        <taxon>Gunneridae</taxon>
        <taxon>Pentapetalae</taxon>
        <taxon>rosids</taxon>
        <taxon>malvids</taxon>
        <taxon>Brassicales</taxon>
        <taxon>Brassicaceae</taxon>
        <taxon>Camelineae</taxon>
        <taxon>Arabidopsis</taxon>
    </lineage>
</organism>
<dbReference type="InterPro" id="IPR000070">
    <property type="entry name" value="Pectinesterase_cat"/>
</dbReference>
<keyword evidence="10" id="KW-0456">Lyase</keyword>
<accession>A0A8T2GQU6</accession>
<sequence>MQGSDASKVIIQYNDAGLSASSGPLRVDAEYFVAINITFKNCIIHVKRVATKGKVKREQMLTGYITAQGRESKEDPSGFVFNNCVIEGSGRALLGRAYRGYSRVVFYETSMSNIIERRGWDAWHRQGQEDHFTFAEINCKGEGANKRGRVRWEKNLSAEDVKSLIEPKTFLNGDGWMGDFKTIQEAMDSIPPGNKNWVKIYLRHGIYNEKIVIPKEKQKIIMQGNNASKVIIQYNDAGLANSSGPLRVDAEYFVAINITFKNTNTRMTPIIPYKAIKVAPSVILAADKAWFYGCSFISVQDTVADLLGRHYFQNCNIVGAIDFIWGGGQSIYQNCVINVKAVTSKRMMKKGGMLEGFITAQGRESEEDKSGFVFKHCVIQGDGKAYLGRAYRNYSRVVFYETTMSNVVVRKGWDAWEYSDQVDKFTYAEINCTGEGASKKGRVGWEKNLSAKDVESLIEPKNFIDEDGWIATLPSSLVSLYLPSSIF</sequence>
<dbReference type="Proteomes" id="UP000694240">
    <property type="component" value="Chromosome 1"/>
</dbReference>
<evidence type="ECO:0000256" key="5">
    <source>
        <dbReference type="ARBA" id="ARBA00023085"/>
    </source>
</evidence>
<comment type="caution">
    <text evidence="10">The sequence shown here is derived from an EMBL/GenBank/DDBJ whole genome shotgun (WGS) entry which is preliminary data.</text>
</comment>